<gene>
    <name evidence="2" type="ORF">QYM36_012343</name>
</gene>
<dbReference type="GO" id="GO:0140560">
    <property type="term" value="F:xylosyl alpha-1,3-xylosyltransferase activity"/>
    <property type="evidence" value="ECO:0007669"/>
    <property type="project" value="TreeGrafter"/>
</dbReference>
<dbReference type="Pfam" id="PF01501">
    <property type="entry name" value="Glyco_transf_8"/>
    <property type="match status" value="1"/>
</dbReference>
<keyword evidence="3" id="KW-1185">Reference proteome</keyword>
<organism evidence="2 3">
    <name type="scientific">Artemia franciscana</name>
    <name type="common">Brine shrimp</name>
    <name type="synonym">Artemia sanfranciscana</name>
    <dbReference type="NCBI Taxonomy" id="6661"/>
    <lineage>
        <taxon>Eukaryota</taxon>
        <taxon>Metazoa</taxon>
        <taxon>Ecdysozoa</taxon>
        <taxon>Arthropoda</taxon>
        <taxon>Crustacea</taxon>
        <taxon>Branchiopoda</taxon>
        <taxon>Anostraca</taxon>
        <taxon>Artemiidae</taxon>
        <taxon>Artemia</taxon>
    </lineage>
</organism>
<name>A0AA88HUB5_ARTSF</name>
<dbReference type="AlphaFoldDB" id="A0AA88HUB5"/>
<sequence length="337" mass="39278">MPRFTFRQFVVITVLTFGLFHQLTLFICDKDTTKGPSNTTIEVVITCATNKRILNITKKSDSKTLEKLRTLLGSINKTSEESYIRFNLISYEEEIPRIESVLQSTIGLNKKITYRFESLNRIAESYRSEINLSKNYTWSGDQRFKASDVTFHLRPLFPKIFSYEKVIALDVDLDFRCSIKLLHKQFENLYENNIAALAYNQSPYYRRAFRSYRIKNPGTHIGDFFPGYQGLNTGVMLMNLEKMRSSKVYNSYFTHASLKTLFRKYNMTSLLGDQDFFTVLGAEHPDLFYILDCTFNRQMDSFEFSHSLFDKYHKCDEDINIYHGNGDSIIPSSNVDP</sequence>
<accession>A0AA88HUB5</accession>
<dbReference type="PANTHER" id="PTHR46612">
    <property type="entry name" value="XYLOSIDE XYLOSYLTRANSFERASE 1"/>
    <property type="match status" value="1"/>
</dbReference>
<dbReference type="SUPFAM" id="SSF53448">
    <property type="entry name" value="Nucleotide-diphospho-sugar transferases"/>
    <property type="match status" value="1"/>
</dbReference>
<dbReference type="GO" id="GO:0016266">
    <property type="term" value="P:protein O-linked glycosylation via N-acetyl-galactosamine"/>
    <property type="evidence" value="ECO:0007669"/>
    <property type="project" value="TreeGrafter"/>
</dbReference>
<evidence type="ECO:0000313" key="3">
    <source>
        <dbReference type="Proteomes" id="UP001187531"/>
    </source>
</evidence>
<proteinExistence type="predicted"/>
<dbReference type="PANTHER" id="PTHR46612:SF1">
    <property type="entry name" value="XYLOSIDE XYLOSYLTRANSFERASE 1"/>
    <property type="match status" value="1"/>
</dbReference>
<dbReference type="Gene3D" id="3.90.550.10">
    <property type="entry name" value="Spore Coat Polysaccharide Biosynthesis Protein SpsA, Chain A"/>
    <property type="match status" value="1"/>
</dbReference>
<dbReference type="InterPro" id="IPR042465">
    <property type="entry name" value="XXLT1"/>
</dbReference>
<protein>
    <submittedName>
        <fullName evidence="2">Uncharacterized protein</fullName>
    </submittedName>
</protein>
<dbReference type="InterPro" id="IPR002495">
    <property type="entry name" value="Glyco_trans_8"/>
</dbReference>
<dbReference type="InterPro" id="IPR029044">
    <property type="entry name" value="Nucleotide-diphossugar_trans"/>
</dbReference>
<reference evidence="2" key="1">
    <citation type="submission" date="2023-07" db="EMBL/GenBank/DDBJ databases">
        <title>Chromosome-level genome assembly of Artemia franciscana.</title>
        <authorList>
            <person name="Jo E."/>
        </authorList>
    </citation>
    <scope>NUCLEOTIDE SEQUENCE</scope>
    <source>
        <tissue evidence="2">Whole body</tissue>
    </source>
</reference>
<dbReference type="GO" id="GO:0005789">
    <property type="term" value="C:endoplasmic reticulum membrane"/>
    <property type="evidence" value="ECO:0007669"/>
    <property type="project" value="TreeGrafter"/>
</dbReference>
<feature type="signal peptide" evidence="1">
    <location>
        <begin position="1"/>
        <end position="26"/>
    </location>
</feature>
<keyword evidence="1" id="KW-0732">Signal</keyword>
<evidence type="ECO:0000313" key="2">
    <source>
        <dbReference type="EMBL" id="KAK2711137.1"/>
    </source>
</evidence>
<evidence type="ECO:0000256" key="1">
    <source>
        <dbReference type="SAM" id="SignalP"/>
    </source>
</evidence>
<comment type="caution">
    <text evidence="2">The sequence shown here is derived from an EMBL/GenBank/DDBJ whole genome shotgun (WGS) entry which is preliminary data.</text>
</comment>
<dbReference type="Proteomes" id="UP001187531">
    <property type="component" value="Unassembled WGS sequence"/>
</dbReference>
<feature type="chain" id="PRO_5041733404" evidence="1">
    <location>
        <begin position="27"/>
        <end position="337"/>
    </location>
</feature>
<dbReference type="EMBL" id="JAVRJZ010000016">
    <property type="protein sequence ID" value="KAK2711137.1"/>
    <property type="molecule type" value="Genomic_DNA"/>
</dbReference>